<sequence length="326" mass="33979">MRESVRAARTYRVTRIGAAALLGFSVLLTSACLDEETTGTPVTSAEGGVGGPQAPAGTGAQPDSADSSGRAVVRTVGKTGWFEGFEITVDKATVVPDEYGGGKVLIDITYENTGLEAATLSNNSHLEMGREVDGGAGFDNPTVPGKGTATGKVTTPVQVLKDADHLLDMITVVYGEASDNQTRIPLAASSKVESVQPRTLPITGTLVQDPTTVEITGGTLGPSYAKNERGADELALRIKLVGGAGISDGGTNIYYQYFSLKTPDGRTVVADFRGTINELLGRGETIDNPRNYVIFVVPTPVAGQYVLTYNADKDPGTAASMPFTVS</sequence>
<dbReference type="EMBL" id="JBFAKC010000001">
    <property type="protein sequence ID" value="MEV0706318.1"/>
    <property type="molecule type" value="Genomic_DNA"/>
</dbReference>
<dbReference type="RefSeq" id="WP_357779464.1">
    <property type="nucleotide sequence ID" value="NZ_JBFAKC010000001.1"/>
</dbReference>
<evidence type="ECO:0000256" key="1">
    <source>
        <dbReference type="SAM" id="MobiDB-lite"/>
    </source>
</evidence>
<proteinExistence type="predicted"/>
<dbReference type="Proteomes" id="UP001551695">
    <property type="component" value="Unassembled WGS sequence"/>
</dbReference>
<feature type="signal peptide" evidence="2">
    <location>
        <begin position="1"/>
        <end position="31"/>
    </location>
</feature>
<name>A0ABV3FLM5_9NOCA</name>
<feature type="compositionally biased region" description="Low complexity" evidence="1">
    <location>
        <begin position="52"/>
        <end position="62"/>
    </location>
</feature>
<protein>
    <recommendedName>
        <fullName evidence="5">DUF4352 domain-containing protein</fullName>
    </recommendedName>
</protein>
<feature type="chain" id="PRO_5046750478" description="DUF4352 domain-containing protein" evidence="2">
    <location>
        <begin position="32"/>
        <end position="326"/>
    </location>
</feature>
<feature type="region of interest" description="Disordered" evidence="1">
    <location>
        <begin position="38"/>
        <end position="70"/>
    </location>
</feature>
<keyword evidence="2" id="KW-0732">Signal</keyword>
<accession>A0ABV3FLM5</accession>
<dbReference type="PROSITE" id="PS51257">
    <property type="entry name" value="PROKAR_LIPOPROTEIN"/>
    <property type="match status" value="1"/>
</dbReference>
<evidence type="ECO:0008006" key="5">
    <source>
        <dbReference type="Google" id="ProtNLM"/>
    </source>
</evidence>
<evidence type="ECO:0000313" key="3">
    <source>
        <dbReference type="EMBL" id="MEV0706318.1"/>
    </source>
</evidence>
<evidence type="ECO:0000256" key="2">
    <source>
        <dbReference type="SAM" id="SignalP"/>
    </source>
</evidence>
<organism evidence="3 4">
    <name type="scientific">Nocardia aurea</name>
    <dbReference type="NCBI Taxonomy" id="2144174"/>
    <lineage>
        <taxon>Bacteria</taxon>
        <taxon>Bacillati</taxon>
        <taxon>Actinomycetota</taxon>
        <taxon>Actinomycetes</taxon>
        <taxon>Mycobacteriales</taxon>
        <taxon>Nocardiaceae</taxon>
        <taxon>Nocardia</taxon>
    </lineage>
</organism>
<gene>
    <name evidence="3" type="ORF">AB0I48_02010</name>
</gene>
<evidence type="ECO:0000313" key="4">
    <source>
        <dbReference type="Proteomes" id="UP001551695"/>
    </source>
</evidence>
<keyword evidence="4" id="KW-1185">Reference proteome</keyword>
<reference evidence="3 4" key="1">
    <citation type="submission" date="2024-06" db="EMBL/GenBank/DDBJ databases">
        <title>The Natural Products Discovery Center: Release of the First 8490 Sequenced Strains for Exploring Actinobacteria Biosynthetic Diversity.</title>
        <authorList>
            <person name="Kalkreuter E."/>
            <person name="Kautsar S.A."/>
            <person name="Yang D."/>
            <person name="Bader C.D."/>
            <person name="Teijaro C.N."/>
            <person name="Fluegel L."/>
            <person name="Davis C.M."/>
            <person name="Simpson J.R."/>
            <person name="Lauterbach L."/>
            <person name="Steele A.D."/>
            <person name="Gui C."/>
            <person name="Meng S."/>
            <person name="Li G."/>
            <person name="Viehrig K."/>
            <person name="Ye F."/>
            <person name="Su P."/>
            <person name="Kiefer A.F."/>
            <person name="Nichols A."/>
            <person name="Cepeda A.J."/>
            <person name="Yan W."/>
            <person name="Fan B."/>
            <person name="Jiang Y."/>
            <person name="Adhikari A."/>
            <person name="Zheng C.-J."/>
            <person name="Schuster L."/>
            <person name="Cowan T.M."/>
            <person name="Smanski M.J."/>
            <person name="Chevrette M.G."/>
            <person name="De Carvalho L.P.S."/>
            <person name="Shen B."/>
        </authorList>
    </citation>
    <scope>NUCLEOTIDE SEQUENCE [LARGE SCALE GENOMIC DNA]</scope>
    <source>
        <strain evidence="3 4">NPDC050403</strain>
    </source>
</reference>
<comment type="caution">
    <text evidence="3">The sequence shown here is derived from an EMBL/GenBank/DDBJ whole genome shotgun (WGS) entry which is preliminary data.</text>
</comment>